<name>A0A2M7GAR5_9BACT</name>
<sequence length="95" mass="10380">MAELNSDEIMAKDFNAPSLFANIGRVRAENDFVVLDLGYVPPLDSSEVELLKEEPIMVSQRVILPVEVARTLSALISKVAGGEAEEPLTPVMPER</sequence>
<dbReference type="Proteomes" id="UP000231019">
    <property type="component" value="Unassembled WGS sequence"/>
</dbReference>
<evidence type="ECO:0000313" key="2">
    <source>
        <dbReference type="Proteomes" id="UP000231019"/>
    </source>
</evidence>
<protein>
    <submittedName>
        <fullName evidence="1">Uncharacterized protein</fullName>
    </submittedName>
</protein>
<dbReference type="EMBL" id="PFFQ01000005">
    <property type="protein sequence ID" value="PIW19195.1"/>
    <property type="molecule type" value="Genomic_DNA"/>
</dbReference>
<reference evidence="1 2" key="1">
    <citation type="submission" date="2017-09" db="EMBL/GenBank/DDBJ databases">
        <title>Depth-based differentiation of microbial function through sediment-hosted aquifers and enrichment of novel symbionts in the deep terrestrial subsurface.</title>
        <authorList>
            <person name="Probst A.J."/>
            <person name="Ladd B."/>
            <person name="Jarett J.K."/>
            <person name="Geller-Mcgrath D.E."/>
            <person name="Sieber C.M."/>
            <person name="Emerson J.B."/>
            <person name="Anantharaman K."/>
            <person name="Thomas B.C."/>
            <person name="Malmstrom R."/>
            <person name="Stieglmeier M."/>
            <person name="Klingl A."/>
            <person name="Woyke T."/>
            <person name="Ryan C.M."/>
            <person name="Banfield J.F."/>
        </authorList>
    </citation>
    <scope>NUCLEOTIDE SEQUENCE [LARGE SCALE GENOMIC DNA]</scope>
    <source>
        <strain evidence="1">CG17_big_fil_post_rev_8_21_14_2_50_48_46</strain>
    </source>
</reference>
<organism evidence="1 2">
    <name type="scientific">bacterium (Candidatus Blackallbacteria) CG17_big_fil_post_rev_8_21_14_2_50_48_46</name>
    <dbReference type="NCBI Taxonomy" id="2014261"/>
    <lineage>
        <taxon>Bacteria</taxon>
        <taxon>Candidatus Blackallbacteria</taxon>
    </lineage>
</organism>
<dbReference type="AlphaFoldDB" id="A0A2M7GAR5"/>
<comment type="caution">
    <text evidence="1">The sequence shown here is derived from an EMBL/GenBank/DDBJ whole genome shotgun (WGS) entry which is preliminary data.</text>
</comment>
<proteinExistence type="predicted"/>
<gene>
    <name evidence="1" type="ORF">COW36_01930</name>
</gene>
<evidence type="ECO:0000313" key="1">
    <source>
        <dbReference type="EMBL" id="PIW19195.1"/>
    </source>
</evidence>
<accession>A0A2M7GAR5</accession>